<feature type="compositionally biased region" description="Basic and acidic residues" evidence="1">
    <location>
        <begin position="782"/>
        <end position="791"/>
    </location>
</feature>
<dbReference type="EnsemblMetazoa" id="PPAI000537-RA">
    <property type="protein sequence ID" value="PPAI000537-PA"/>
    <property type="gene ID" value="PPAI000537"/>
</dbReference>
<keyword evidence="4" id="KW-1185">Reference proteome</keyword>
<feature type="region of interest" description="Disordered" evidence="1">
    <location>
        <begin position="1"/>
        <end position="23"/>
    </location>
</feature>
<evidence type="ECO:0000259" key="2">
    <source>
        <dbReference type="Pfam" id="PF15950"/>
    </source>
</evidence>
<dbReference type="Pfam" id="PF15950">
    <property type="entry name" value="DUF4758"/>
    <property type="match status" value="1"/>
</dbReference>
<dbReference type="VEuPathDB" id="VectorBase:PPAPM1_001428"/>
<feature type="region of interest" description="Disordered" evidence="1">
    <location>
        <begin position="35"/>
        <end position="78"/>
    </location>
</feature>
<dbReference type="AlphaFoldDB" id="A0A1B0CZL5"/>
<feature type="region of interest" description="Disordered" evidence="1">
    <location>
        <begin position="139"/>
        <end position="180"/>
    </location>
</feature>
<feature type="region of interest" description="Disordered" evidence="1">
    <location>
        <begin position="192"/>
        <end position="251"/>
    </location>
</feature>
<feature type="region of interest" description="Disordered" evidence="1">
    <location>
        <begin position="767"/>
        <end position="791"/>
    </location>
</feature>
<evidence type="ECO:0000313" key="3">
    <source>
        <dbReference type="EnsemblMetazoa" id="PPAI000537-PA"/>
    </source>
</evidence>
<organism evidence="3 4">
    <name type="scientific">Phlebotomus papatasi</name>
    <name type="common">Sandfly</name>
    <dbReference type="NCBI Taxonomy" id="29031"/>
    <lineage>
        <taxon>Eukaryota</taxon>
        <taxon>Metazoa</taxon>
        <taxon>Ecdysozoa</taxon>
        <taxon>Arthropoda</taxon>
        <taxon>Hexapoda</taxon>
        <taxon>Insecta</taxon>
        <taxon>Pterygota</taxon>
        <taxon>Neoptera</taxon>
        <taxon>Endopterygota</taxon>
        <taxon>Diptera</taxon>
        <taxon>Nematocera</taxon>
        <taxon>Psychodoidea</taxon>
        <taxon>Psychodidae</taxon>
        <taxon>Phlebotomus</taxon>
        <taxon>Phlebotomus</taxon>
    </lineage>
</organism>
<dbReference type="EMBL" id="AJVK01020849">
    <property type="status" value="NOT_ANNOTATED_CDS"/>
    <property type="molecule type" value="Genomic_DNA"/>
</dbReference>
<dbReference type="Proteomes" id="UP000092462">
    <property type="component" value="Unassembled WGS sequence"/>
</dbReference>
<protein>
    <recommendedName>
        <fullName evidence="2">DUF4758 domain-containing protein</fullName>
    </recommendedName>
</protein>
<dbReference type="VEuPathDB" id="VectorBase:PPAI000537"/>
<accession>A0A1B0CZL5</accession>
<feature type="compositionally biased region" description="Polar residues" evidence="1">
    <location>
        <begin position="112"/>
        <end position="122"/>
    </location>
</feature>
<evidence type="ECO:0000313" key="4">
    <source>
        <dbReference type="Proteomes" id="UP000092462"/>
    </source>
</evidence>
<dbReference type="InterPro" id="IPR031866">
    <property type="entry name" value="DUF4758"/>
</dbReference>
<feature type="region of interest" description="Disordered" evidence="1">
    <location>
        <begin position="90"/>
        <end position="122"/>
    </location>
</feature>
<feature type="compositionally biased region" description="Basic and acidic residues" evidence="1">
    <location>
        <begin position="208"/>
        <end position="217"/>
    </location>
</feature>
<dbReference type="EMBL" id="AJVK01020848">
    <property type="status" value="NOT_ANNOTATED_CDS"/>
    <property type="molecule type" value="Genomic_DNA"/>
</dbReference>
<name>A0A1B0CZL5_PHLPP</name>
<reference evidence="3" key="1">
    <citation type="submission" date="2022-08" db="UniProtKB">
        <authorList>
            <consortium name="EnsemblMetazoa"/>
        </authorList>
    </citation>
    <scope>IDENTIFICATION</scope>
    <source>
        <strain evidence="3">Israel</strain>
    </source>
</reference>
<feature type="domain" description="DUF4758" evidence="2">
    <location>
        <begin position="854"/>
        <end position="904"/>
    </location>
</feature>
<proteinExistence type="predicted"/>
<dbReference type="PANTHER" id="PTHR39072">
    <property type="entry name" value="RE48511P"/>
    <property type="match status" value="1"/>
</dbReference>
<feature type="compositionally biased region" description="Low complexity" evidence="1">
    <location>
        <begin position="771"/>
        <end position="781"/>
    </location>
</feature>
<feature type="compositionally biased region" description="Polar residues" evidence="1">
    <location>
        <begin position="149"/>
        <end position="158"/>
    </location>
</feature>
<feature type="compositionally biased region" description="Polar residues" evidence="1">
    <location>
        <begin position="1"/>
        <end position="11"/>
    </location>
</feature>
<dbReference type="PANTHER" id="PTHR39072:SF3">
    <property type="entry name" value="RE48511P"/>
    <property type="match status" value="1"/>
</dbReference>
<sequence>MVLQSSSQIFHNPNKPKLAPSPSLKILKTAAPAIPKAHRHTVEATPSLDSYEDSYTTASGRLSKRPVGIPPTSPADFKSRFRNRKYNQEPQDYAEEVTPATEKVTTKKYRSNQKYNRPSSEVNTVSVFPETSSVPAFRRNKASRHEFKPTSTASQNEAYTRRGFKPKPHPTSVDNEQASTSLYKFKLNRTPGRWQYKTTPKPRVNIRKSTDEPKETATETANLEGRSDDGDLDGQPSLTGDILQDDGRNGIEKPLPVETLKVEISTPSDFADVYYEIATIKSPYTFQVGPVKKTRFITVTSTFEKTLEPETTTTELTGPLTENILATTSHLDSEHNLLDSTIATLPPLYMTDEGETPSLETLTETFSTTHELLKTHILPIVYNENSTESHTLIQTYHVTRLVTATKTLPPMESYHFVPSKTFNEFNSRLDEAGSELHLELEFGDNNEEDEDDETARQELPAELDLSKVGTDLDLLGLDRVPAIVPKSKPKVTKTSVEATTPKSTEIQPEIQQLLRLLNPAAANLPQVITSSKPIVKLETVYDSHVIPIFNGVSTIFSTLTRPIGTVTKTDYEYETTTIQPSLPIPPVPMNPLFPQQPQFQITSAPIVTNTIVTVTDSKVLKLTFGAKTAYTTLFSTHVTPTLVTTYVTTSVPVAANPAAFPGYFPAPYAPFPYEVTPTQVVEVEPTKVEVKSTKIEVKPTKVEEKKPIAVVTKEIKSPPSSIVNVVTAVEQPERPSVVSVVNVVQPVTVATSSHVVSTKVDVIVHKETALPSSEPTEAPESTSEKTEEIEGKPDGLIIESSIVEINSNVNSDIPIQIPNNIAEPEYDFLSRQPAEYVEETYRVHNLRGNKPHIKTRPTEAPRRDSLHPTGLVTKLGGTVVKDGVTTIHETSVIGTYISGKYAAFLLKF</sequence>
<evidence type="ECO:0000256" key="1">
    <source>
        <dbReference type="SAM" id="MobiDB-lite"/>
    </source>
</evidence>